<sequence length="79" mass="9164">MQFNLFEHSQPVTLRNAVVDAAKLMRAEQGSATPPERCLRLIMTLLALERQGRHAEVVDNRRQLRHTNATLFAMYMQNR</sequence>
<name>A0A4R6EDS2_9RHOO</name>
<dbReference type="Proteomes" id="UP000295129">
    <property type="component" value="Unassembled WGS sequence"/>
</dbReference>
<dbReference type="EMBL" id="SNVV01000002">
    <property type="protein sequence ID" value="TDN56351.1"/>
    <property type="molecule type" value="Genomic_DNA"/>
</dbReference>
<accession>A0A4R6EDS2</accession>
<protein>
    <submittedName>
        <fullName evidence="1">Uncharacterized protein</fullName>
    </submittedName>
</protein>
<reference evidence="1 2" key="1">
    <citation type="submission" date="2019-03" db="EMBL/GenBank/DDBJ databases">
        <title>Genomic Encyclopedia of Type Strains, Phase IV (KMG-IV): sequencing the most valuable type-strain genomes for metagenomic binning, comparative biology and taxonomic classification.</title>
        <authorList>
            <person name="Goeker M."/>
        </authorList>
    </citation>
    <scope>NUCLEOTIDE SEQUENCE [LARGE SCALE GENOMIC DNA]</scope>
    <source>
        <strain evidence="1 2">DSM 12121</strain>
    </source>
</reference>
<gene>
    <name evidence="1" type="ORF">C7389_102287</name>
</gene>
<organism evidence="1 2">
    <name type="scientific">Azoarcus indigens</name>
    <dbReference type="NCBI Taxonomy" id="29545"/>
    <lineage>
        <taxon>Bacteria</taxon>
        <taxon>Pseudomonadati</taxon>
        <taxon>Pseudomonadota</taxon>
        <taxon>Betaproteobacteria</taxon>
        <taxon>Rhodocyclales</taxon>
        <taxon>Zoogloeaceae</taxon>
        <taxon>Azoarcus</taxon>
    </lineage>
</organism>
<evidence type="ECO:0000313" key="2">
    <source>
        <dbReference type="Proteomes" id="UP000295129"/>
    </source>
</evidence>
<dbReference type="OrthoDB" id="8854508at2"/>
<evidence type="ECO:0000313" key="1">
    <source>
        <dbReference type="EMBL" id="TDN56351.1"/>
    </source>
</evidence>
<dbReference type="AlphaFoldDB" id="A0A4R6EDS2"/>
<comment type="caution">
    <text evidence="1">The sequence shown here is derived from an EMBL/GenBank/DDBJ whole genome shotgun (WGS) entry which is preliminary data.</text>
</comment>
<dbReference type="RefSeq" id="WP_133588720.1">
    <property type="nucleotide sequence ID" value="NZ_SNVV01000002.1"/>
</dbReference>
<proteinExistence type="predicted"/>
<keyword evidence="2" id="KW-1185">Reference proteome</keyword>